<evidence type="ECO:0000313" key="3">
    <source>
        <dbReference type="Proteomes" id="UP000010959"/>
    </source>
</evidence>
<feature type="region of interest" description="Disordered" evidence="1">
    <location>
        <begin position="34"/>
        <end position="63"/>
    </location>
</feature>
<name>L7C8N5_RHOBT</name>
<feature type="compositionally biased region" description="Basic and acidic residues" evidence="1">
    <location>
        <begin position="49"/>
        <end position="63"/>
    </location>
</feature>
<protein>
    <submittedName>
        <fullName evidence="2">Uncharacterized protein</fullName>
    </submittedName>
</protein>
<reference evidence="2 3" key="1">
    <citation type="journal article" date="2013" name="Mar. Genomics">
        <title>Expression of sulfatases in Rhodopirellula baltica and the diversity of sulfatases in the genus Rhodopirellula.</title>
        <authorList>
            <person name="Wegner C.E."/>
            <person name="Richter-Heitmann T."/>
            <person name="Klindworth A."/>
            <person name="Klockow C."/>
            <person name="Richter M."/>
            <person name="Achstetter T."/>
            <person name="Glockner F.O."/>
            <person name="Harder J."/>
        </authorList>
    </citation>
    <scope>NUCLEOTIDE SEQUENCE [LARGE SCALE GENOMIC DNA]</scope>
    <source>
        <strain evidence="2 3">SWK14</strain>
    </source>
</reference>
<sequence>MPQMVAHRPAVDKHHPLQLRFRVPSVAEVAKTFGKSKRASWDRASTNQRRTESAWIKEKATGD</sequence>
<dbReference type="AlphaFoldDB" id="L7C8N5"/>
<proteinExistence type="predicted"/>
<accession>L7C8N5</accession>
<comment type="caution">
    <text evidence="2">The sequence shown here is derived from an EMBL/GenBank/DDBJ whole genome shotgun (WGS) entry which is preliminary data.</text>
</comment>
<dbReference type="EMBL" id="AMWG01000164">
    <property type="protein sequence ID" value="ELP30185.1"/>
    <property type="molecule type" value="Genomic_DNA"/>
</dbReference>
<dbReference type="Proteomes" id="UP000010959">
    <property type="component" value="Unassembled WGS sequence"/>
</dbReference>
<dbReference type="PATRIC" id="fig|993516.3.peg.6286"/>
<gene>
    <name evidence="2" type="ORF">RBSWK_05866</name>
</gene>
<evidence type="ECO:0000256" key="1">
    <source>
        <dbReference type="SAM" id="MobiDB-lite"/>
    </source>
</evidence>
<organism evidence="2 3">
    <name type="scientific">Rhodopirellula baltica SWK14</name>
    <dbReference type="NCBI Taxonomy" id="993516"/>
    <lineage>
        <taxon>Bacteria</taxon>
        <taxon>Pseudomonadati</taxon>
        <taxon>Planctomycetota</taxon>
        <taxon>Planctomycetia</taxon>
        <taxon>Pirellulales</taxon>
        <taxon>Pirellulaceae</taxon>
        <taxon>Rhodopirellula</taxon>
    </lineage>
</organism>
<evidence type="ECO:0000313" key="2">
    <source>
        <dbReference type="EMBL" id="ELP30185.1"/>
    </source>
</evidence>